<gene>
    <name evidence="1" type="ORF">HaLaN_21660</name>
</gene>
<name>A0A699ZYU9_HAELA</name>
<keyword evidence="2" id="KW-1185">Reference proteome</keyword>
<feature type="non-terminal residue" evidence="1">
    <location>
        <position position="67"/>
    </location>
</feature>
<protein>
    <submittedName>
        <fullName evidence="1">Uncharacterized protein</fullName>
    </submittedName>
</protein>
<proteinExistence type="predicted"/>
<sequence>GQGAARHTIGAGGRLPLPLHIQWPRSSSSLGVSPQLHGHRPVRRACGVWANGLSLWHGDPQRPAPHP</sequence>
<dbReference type="AlphaFoldDB" id="A0A699ZYU9"/>
<accession>A0A699ZYU9</accession>
<comment type="caution">
    <text evidence="1">The sequence shown here is derived from an EMBL/GenBank/DDBJ whole genome shotgun (WGS) entry which is preliminary data.</text>
</comment>
<dbReference type="Proteomes" id="UP000485058">
    <property type="component" value="Unassembled WGS sequence"/>
</dbReference>
<evidence type="ECO:0000313" key="1">
    <source>
        <dbReference type="EMBL" id="GFH23956.1"/>
    </source>
</evidence>
<reference evidence="1 2" key="1">
    <citation type="submission" date="2020-02" db="EMBL/GenBank/DDBJ databases">
        <title>Draft genome sequence of Haematococcus lacustris strain NIES-144.</title>
        <authorList>
            <person name="Morimoto D."/>
            <person name="Nakagawa S."/>
            <person name="Yoshida T."/>
            <person name="Sawayama S."/>
        </authorList>
    </citation>
    <scope>NUCLEOTIDE SEQUENCE [LARGE SCALE GENOMIC DNA]</scope>
    <source>
        <strain evidence="1 2">NIES-144</strain>
    </source>
</reference>
<feature type="non-terminal residue" evidence="1">
    <location>
        <position position="1"/>
    </location>
</feature>
<organism evidence="1 2">
    <name type="scientific">Haematococcus lacustris</name>
    <name type="common">Green alga</name>
    <name type="synonym">Haematococcus pluvialis</name>
    <dbReference type="NCBI Taxonomy" id="44745"/>
    <lineage>
        <taxon>Eukaryota</taxon>
        <taxon>Viridiplantae</taxon>
        <taxon>Chlorophyta</taxon>
        <taxon>core chlorophytes</taxon>
        <taxon>Chlorophyceae</taxon>
        <taxon>CS clade</taxon>
        <taxon>Chlamydomonadales</taxon>
        <taxon>Haematococcaceae</taxon>
        <taxon>Haematococcus</taxon>
    </lineage>
</organism>
<dbReference type="EMBL" id="BLLF01002405">
    <property type="protein sequence ID" value="GFH23956.1"/>
    <property type="molecule type" value="Genomic_DNA"/>
</dbReference>
<evidence type="ECO:0000313" key="2">
    <source>
        <dbReference type="Proteomes" id="UP000485058"/>
    </source>
</evidence>